<reference evidence="3" key="1">
    <citation type="submission" date="2023-08" db="EMBL/GenBank/DDBJ databases">
        <authorList>
            <person name="Messyasz A."/>
            <person name="Mannisto M.K."/>
            <person name="Kerkhof L.J."/>
            <person name="Haggblom M."/>
        </authorList>
    </citation>
    <scope>NUCLEOTIDE SEQUENCE</scope>
    <source>
        <strain evidence="3">M8UP39</strain>
        <plasmid evidence="3">unnamed</plasmid>
    </source>
</reference>
<dbReference type="EMBL" id="CP132937">
    <property type="protein sequence ID" value="XCB20261.1"/>
    <property type="molecule type" value="Genomic_DNA"/>
</dbReference>
<dbReference type="InterPro" id="IPR043724">
    <property type="entry name" value="DUF5666"/>
</dbReference>
<keyword evidence="3" id="KW-0614">Plasmid</keyword>
<proteinExistence type="predicted"/>
<dbReference type="AlphaFoldDB" id="A0AAU7YV95"/>
<dbReference type="KEGG" id="tgi:RBB81_00105"/>
<gene>
    <name evidence="3" type="ORF">RBB81_00105</name>
</gene>
<sequence>MKKVLATLFTIVLMVSSAYAHNGMEHVMGTVASVTDNSITVTTKDGKSQTIATTADTKYTRMDKVIAMKDIKAGDQIVIHATKKGDQLTAAEVKVGAMKMNGMSGDMGGMKMDHDNGTTPPK</sequence>
<dbReference type="Pfam" id="PF18914">
    <property type="entry name" value="DUF5666"/>
    <property type="match status" value="1"/>
</dbReference>
<evidence type="ECO:0000313" key="3">
    <source>
        <dbReference type="EMBL" id="XCB20261.1"/>
    </source>
</evidence>
<feature type="signal peptide" evidence="1">
    <location>
        <begin position="1"/>
        <end position="20"/>
    </location>
</feature>
<evidence type="ECO:0000259" key="2">
    <source>
        <dbReference type="Pfam" id="PF18914"/>
    </source>
</evidence>
<dbReference type="RefSeq" id="WP_353070709.1">
    <property type="nucleotide sequence ID" value="NZ_CP132937.1"/>
</dbReference>
<protein>
    <submittedName>
        <fullName evidence="3">DUF5666 domain-containing protein</fullName>
    </submittedName>
</protein>
<keyword evidence="1" id="KW-0732">Signal</keyword>
<evidence type="ECO:0000256" key="1">
    <source>
        <dbReference type="SAM" id="SignalP"/>
    </source>
</evidence>
<name>A0AAU7YV95_9BACT</name>
<organism evidence="3">
    <name type="scientific">Tunturiibacter gelidiferens</name>
    <dbReference type="NCBI Taxonomy" id="3069689"/>
    <lineage>
        <taxon>Bacteria</taxon>
        <taxon>Pseudomonadati</taxon>
        <taxon>Acidobacteriota</taxon>
        <taxon>Terriglobia</taxon>
        <taxon>Terriglobales</taxon>
        <taxon>Acidobacteriaceae</taxon>
        <taxon>Tunturiibacter</taxon>
    </lineage>
</organism>
<feature type="chain" id="PRO_5043459453" evidence="1">
    <location>
        <begin position="21"/>
        <end position="122"/>
    </location>
</feature>
<accession>A0AAU7YV95</accession>
<reference evidence="3" key="2">
    <citation type="journal article" date="2024" name="Environ. Microbiol.">
        <title>Genome analysis and description of Tunturibacter gen. nov. expands the diversity of Terriglobia in tundra soils.</title>
        <authorList>
            <person name="Messyasz A."/>
            <person name="Mannisto M.K."/>
            <person name="Kerkhof L.J."/>
            <person name="Haggblom M.M."/>
        </authorList>
    </citation>
    <scope>NUCLEOTIDE SEQUENCE</scope>
    <source>
        <strain evidence="3">M8UP39</strain>
    </source>
</reference>
<geneLocation type="plasmid" evidence="3">
    <name>unnamed</name>
</geneLocation>
<feature type="domain" description="DUF5666" evidence="2">
    <location>
        <begin position="29"/>
        <end position="94"/>
    </location>
</feature>